<proteinExistence type="inferred from homology"/>
<feature type="domain" description="C2" evidence="2">
    <location>
        <begin position="146"/>
        <end position="229"/>
    </location>
</feature>
<dbReference type="InterPro" id="IPR045052">
    <property type="entry name" value="Copine"/>
</dbReference>
<evidence type="ECO:0000259" key="2">
    <source>
        <dbReference type="Pfam" id="PF00168"/>
    </source>
</evidence>
<dbReference type="OrthoDB" id="5855668at2759"/>
<protein>
    <submittedName>
        <fullName evidence="4">4858_t:CDS:1</fullName>
    </submittedName>
</protein>
<evidence type="ECO:0000313" key="5">
    <source>
        <dbReference type="Proteomes" id="UP000789706"/>
    </source>
</evidence>
<dbReference type="SUPFAM" id="SSF53300">
    <property type="entry name" value="vWA-like"/>
    <property type="match status" value="1"/>
</dbReference>
<dbReference type="GO" id="GO:0005544">
    <property type="term" value="F:calcium-dependent phospholipid binding"/>
    <property type="evidence" value="ECO:0007669"/>
    <property type="project" value="InterPro"/>
</dbReference>
<dbReference type="InterPro" id="IPR036465">
    <property type="entry name" value="vWFA_dom_sf"/>
</dbReference>
<dbReference type="InterPro" id="IPR010734">
    <property type="entry name" value="Copine_C"/>
</dbReference>
<comment type="similarity">
    <text evidence="1">Belongs to the copine family.</text>
</comment>
<evidence type="ECO:0000256" key="1">
    <source>
        <dbReference type="ARBA" id="ARBA00009048"/>
    </source>
</evidence>
<keyword evidence="5" id="KW-1185">Reference proteome</keyword>
<dbReference type="SUPFAM" id="SSF49562">
    <property type="entry name" value="C2 domain (Calcium/lipid-binding domain, CaLB)"/>
    <property type="match status" value="1"/>
</dbReference>
<sequence>MRGLPPQYAHSQIELKISCRKLVDIDYLSKSDPQVILLIKDQKTLKWKSTLHKTEVVINDLNPNFVKIVDVDKPSNPDWRVQEFVGQFDCDLGSIGGMMKGKLISSKHGRKSRGEIIISAEEINDSKRVAKLEFQAYNILDKGIFKSKPNLFLVLNRVNEDTTFSPVYETNNVASASPAWKEFSIKETTLCNGDQDRTIKAQVKQRKKNVPPALGETEFTLREVISGDRKFMFRPTEKGKIGKDAHLRVIKGLVTEPPSFLDYISGGTQINLVVAIDFTGSNGDPRSKTSLHYTGGSRDNEYQSAIRSVGTILEAYDHDRMFPAFQGVDGILEAYSRTFDALELYGPTNFSPIINQTADKIKQELRSDMDSTVKAIINATSLPLSIIIVGVGNADFANMNVLDADDNPLKVSVIGRDIVQFVAMRDFQTETARYYLPKVVLEEIPDQFIDYMNKNNIKPNPRIQKNVKDLSHNPRFDPDYYDETLPEYYS</sequence>
<organism evidence="4 5">
    <name type="scientific">Diversispora eburnea</name>
    <dbReference type="NCBI Taxonomy" id="1213867"/>
    <lineage>
        <taxon>Eukaryota</taxon>
        <taxon>Fungi</taxon>
        <taxon>Fungi incertae sedis</taxon>
        <taxon>Mucoromycota</taxon>
        <taxon>Glomeromycotina</taxon>
        <taxon>Glomeromycetes</taxon>
        <taxon>Diversisporales</taxon>
        <taxon>Diversisporaceae</taxon>
        <taxon>Diversispora</taxon>
    </lineage>
</organism>
<feature type="domain" description="Copine C-terminal" evidence="3">
    <location>
        <begin position="290"/>
        <end position="325"/>
    </location>
</feature>
<accession>A0A9N9AE33</accession>
<reference evidence="4" key="1">
    <citation type="submission" date="2021-06" db="EMBL/GenBank/DDBJ databases">
        <authorList>
            <person name="Kallberg Y."/>
            <person name="Tangrot J."/>
            <person name="Rosling A."/>
        </authorList>
    </citation>
    <scope>NUCLEOTIDE SEQUENCE</scope>
    <source>
        <strain evidence="4">AZ414A</strain>
    </source>
</reference>
<evidence type="ECO:0000313" key="4">
    <source>
        <dbReference type="EMBL" id="CAG8529602.1"/>
    </source>
</evidence>
<evidence type="ECO:0000259" key="3">
    <source>
        <dbReference type="Pfam" id="PF07002"/>
    </source>
</evidence>
<dbReference type="InterPro" id="IPR035892">
    <property type="entry name" value="C2_domain_sf"/>
</dbReference>
<dbReference type="GO" id="GO:0071277">
    <property type="term" value="P:cellular response to calcium ion"/>
    <property type="evidence" value="ECO:0007669"/>
    <property type="project" value="TreeGrafter"/>
</dbReference>
<dbReference type="AlphaFoldDB" id="A0A9N9AE33"/>
<name>A0A9N9AE33_9GLOM</name>
<dbReference type="PANTHER" id="PTHR10857">
    <property type="entry name" value="COPINE"/>
    <property type="match status" value="1"/>
</dbReference>
<dbReference type="Pfam" id="PF07002">
    <property type="entry name" value="Copine"/>
    <property type="match status" value="2"/>
</dbReference>
<dbReference type="PANTHER" id="PTHR10857:SF106">
    <property type="entry name" value="C2 DOMAIN-CONTAINING PROTEIN"/>
    <property type="match status" value="1"/>
</dbReference>
<dbReference type="InterPro" id="IPR000008">
    <property type="entry name" value="C2_dom"/>
</dbReference>
<dbReference type="EMBL" id="CAJVPK010000589">
    <property type="protein sequence ID" value="CAG8529602.1"/>
    <property type="molecule type" value="Genomic_DNA"/>
</dbReference>
<dbReference type="Pfam" id="PF00168">
    <property type="entry name" value="C2"/>
    <property type="match status" value="2"/>
</dbReference>
<comment type="caution">
    <text evidence="4">The sequence shown here is derived from an EMBL/GenBank/DDBJ whole genome shotgun (WGS) entry which is preliminary data.</text>
</comment>
<dbReference type="Proteomes" id="UP000789706">
    <property type="component" value="Unassembled WGS sequence"/>
</dbReference>
<feature type="domain" description="C2" evidence="2">
    <location>
        <begin position="17"/>
        <end position="73"/>
    </location>
</feature>
<dbReference type="Gene3D" id="2.60.40.150">
    <property type="entry name" value="C2 domain"/>
    <property type="match status" value="1"/>
</dbReference>
<dbReference type="GO" id="GO:0005886">
    <property type="term" value="C:plasma membrane"/>
    <property type="evidence" value="ECO:0007669"/>
    <property type="project" value="TreeGrafter"/>
</dbReference>
<gene>
    <name evidence="4" type="ORF">DEBURN_LOCUS6072</name>
</gene>
<feature type="domain" description="Copine C-terminal" evidence="3">
    <location>
        <begin position="326"/>
        <end position="459"/>
    </location>
</feature>